<protein>
    <recommendedName>
        <fullName evidence="1">F-box domain-containing protein</fullName>
    </recommendedName>
</protein>
<evidence type="ECO:0000259" key="1">
    <source>
        <dbReference type="PROSITE" id="PS50181"/>
    </source>
</evidence>
<dbReference type="PROSITE" id="PS50181">
    <property type="entry name" value="FBOX"/>
    <property type="match status" value="1"/>
</dbReference>
<name>A0A6A6H272_VIRVR</name>
<dbReference type="AlphaFoldDB" id="A0A6A6H272"/>
<keyword evidence="3" id="KW-1185">Reference proteome</keyword>
<evidence type="ECO:0000313" key="3">
    <source>
        <dbReference type="Proteomes" id="UP000800092"/>
    </source>
</evidence>
<dbReference type="SMART" id="SM00256">
    <property type="entry name" value="FBOX"/>
    <property type="match status" value="1"/>
</dbReference>
<dbReference type="InterPro" id="IPR001810">
    <property type="entry name" value="F-box_dom"/>
</dbReference>
<dbReference type="InterPro" id="IPR036047">
    <property type="entry name" value="F-box-like_dom_sf"/>
</dbReference>
<evidence type="ECO:0000313" key="2">
    <source>
        <dbReference type="EMBL" id="KAF2231800.1"/>
    </source>
</evidence>
<dbReference type="Proteomes" id="UP000800092">
    <property type="component" value="Unassembled WGS sequence"/>
</dbReference>
<feature type="domain" description="F-box" evidence="1">
    <location>
        <begin position="16"/>
        <end position="54"/>
    </location>
</feature>
<proteinExistence type="predicted"/>
<dbReference type="Gene3D" id="1.20.1280.50">
    <property type="match status" value="1"/>
</dbReference>
<organism evidence="2 3">
    <name type="scientific">Viridothelium virens</name>
    <name type="common">Speckled blister lichen</name>
    <name type="synonym">Trypethelium virens</name>
    <dbReference type="NCBI Taxonomy" id="1048519"/>
    <lineage>
        <taxon>Eukaryota</taxon>
        <taxon>Fungi</taxon>
        <taxon>Dikarya</taxon>
        <taxon>Ascomycota</taxon>
        <taxon>Pezizomycotina</taxon>
        <taxon>Dothideomycetes</taxon>
        <taxon>Dothideomycetes incertae sedis</taxon>
        <taxon>Trypetheliales</taxon>
        <taxon>Trypetheliaceae</taxon>
        <taxon>Viridothelium</taxon>
    </lineage>
</organism>
<dbReference type="Pfam" id="PF12937">
    <property type="entry name" value="F-box-like"/>
    <property type="match status" value="1"/>
</dbReference>
<dbReference type="EMBL" id="ML991822">
    <property type="protein sequence ID" value="KAF2231800.1"/>
    <property type="molecule type" value="Genomic_DNA"/>
</dbReference>
<reference evidence="2" key="1">
    <citation type="journal article" date="2020" name="Stud. Mycol.">
        <title>101 Dothideomycetes genomes: a test case for predicting lifestyles and emergence of pathogens.</title>
        <authorList>
            <person name="Haridas S."/>
            <person name="Albert R."/>
            <person name="Binder M."/>
            <person name="Bloem J."/>
            <person name="Labutti K."/>
            <person name="Salamov A."/>
            <person name="Andreopoulos B."/>
            <person name="Baker S."/>
            <person name="Barry K."/>
            <person name="Bills G."/>
            <person name="Bluhm B."/>
            <person name="Cannon C."/>
            <person name="Castanera R."/>
            <person name="Culley D."/>
            <person name="Daum C."/>
            <person name="Ezra D."/>
            <person name="Gonzalez J."/>
            <person name="Henrissat B."/>
            <person name="Kuo A."/>
            <person name="Liang C."/>
            <person name="Lipzen A."/>
            <person name="Lutzoni F."/>
            <person name="Magnuson J."/>
            <person name="Mondo S."/>
            <person name="Nolan M."/>
            <person name="Ohm R."/>
            <person name="Pangilinan J."/>
            <person name="Park H.-J."/>
            <person name="Ramirez L."/>
            <person name="Alfaro M."/>
            <person name="Sun H."/>
            <person name="Tritt A."/>
            <person name="Yoshinaga Y."/>
            <person name="Zwiers L.-H."/>
            <person name="Turgeon B."/>
            <person name="Goodwin S."/>
            <person name="Spatafora J."/>
            <person name="Crous P."/>
            <person name="Grigoriev I."/>
        </authorList>
    </citation>
    <scope>NUCLEOTIDE SEQUENCE</scope>
    <source>
        <strain evidence="2">Tuck. ex Michener</strain>
    </source>
</reference>
<gene>
    <name evidence="2" type="ORF">EV356DRAFT_518185</name>
</gene>
<dbReference type="OrthoDB" id="3800738at2759"/>
<dbReference type="SUPFAM" id="SSF81383">
    <property type="entry name" value="F-box domain"/>
    <property type="match status" value="1"/>
</dbReference>
<accession>A0A6A6H272</accession>
<sequence length="258" mass="30109">MNPNHTRADARVLAIDELLLEVLKRLDPLSLLRCQRINRRWKAIIDTELSLQQTLFFKPQLISSTKDSQGRKSPGRLNPLLFKAFPGWFNSPGHVLFVAPESFSWIKDDVRRDAYLCPEASWRRMLFCQPPIRTVRIDTISYVRPTLDSSGLSRFDPELSDEDGIQMGPLYDSTWMQAVHHARRTSRDHHPAPRPGFSIWWCGEEIGIQRVCEFYELRWDHGHDAEDFDNTCHSLPKRSRIAEKDPFLGVLLLLYERR</sequence>